<dbReference type="InterPro" id="IPR051533">
    <property type="entry name" value="WaaL-like"/>
</dbReference>
<evidence type="ECO:0000256" key="2">
    <source>
        <dbReference type="ARBA" id="ARBA00022692"/>
    </source>
</evidence>
<keyword evidence="7" id="KW-0436">Ligase</keyword>
<evidence type="ECO:0000313" key="8">
    <source>
        <dbReference type="Proteomes" id="UP000886876"/>
    </source>
</evidence>
<feature type="transmembrane region" description="Helical" evidence="5">
    <location>
        <begin position="450"/>
        <end position="469"/>
    </location>
</feature>
<evidence type="ECO:0000256" key="3">
    <source>
        <dbReference type="ARBA" id="ARBA00022989"/>
    </source>
</evidence>
<gene>
    <name evidence="7" type="ORF">IAD42_03185</name>
</gene>
<feature type="transmembrane region" description="Helical" evidence="5">
    <location>
        <begin position="325"/>
        <end position="351"/>
    </location>
</feature>
<evidence type="ECO:0000256" key="4">
    <source>
        <dbReference type="ARBA" id="ARBA00023136"/>
    </source>
</evidence>
<feature type="transmembrane region" description="Helical" evidence="5">
    <location>
        <begin position="178"/>
        <end position="198"/>
    </location>
</feature>
<accession>A0A9D1G4H6</accession>
<dbReference type="PANTHER" id="PTHR37422:SF13">
    <property type="entry name" value="LIPOPOLYSACCHARIDE BIOSYNTHESIS PROTEIN PA4999-RELATED"/>
    <property type="match status" value="1"/>
</dbReference>
<feature type="transmembrane region" description="Helical" evidence="5">
    <location>
        <begin position="154"/>
        <end position="172"/>
    </location>
</feature>
<dbReference type="Pfam" id="PF04932">
    <property type="entry name" value="Wzy_C"/>
    <property type="match status" value="1"/>
</dbReference>
<reference evidence="7" key="1">
    <citation type="submission" date="2020-10" db="EMBL/GenBank/DDBJ databases">
        <authorList>
            <person name="Gilroy R."/>
        </authorList>
    </citation>
    <scope>NUCLEOTIDE SEQUENCE</scope>
    <source>
        <strain evidence="7">ChiHecec3B27-6122</strain>
    </source>
</reference>
<keyword evidence="3 5" id="KW-1133">Transmembrane helix</keyword>
<name>A0A9D1G4H6_9FIRM</name>
<feature type="transmembrane region" description="Helical" evidence="5">
    <location>
        <begin position="124"/>
        <end position="142"/>
    </location>
</feature>
<feature type="transmembrane region" description="Helical" evidence="5">
    <location>
        <begin position="259"/>
        <end position="277"/>
    </location>
</feature>
<evidence type="ECO:0000256" key="5">
    <source>
        <dbReference type="SAM" id="Phobius"/>
    </source>
</evidence>
<feature type="transmembrane region" description="Helical" evidence="5">
    <location>
        <begin position="475"/>
        <end position="494"/>
    </location>
</feature>
<feature type="transmembrane region" description="Helical" evidence="5">
    <location>
        <begin position="210"/>
        <end position="228"/>
    </location>
</feature>
<keyword evidence="4 5" id="KW-0472">Membrane</keyword>
<dbReference type="GO" id="GO:0016874">
    <property type="term" value="F:ligase activity"/>
    <property type="evidence" value="ECO:0007669"/>
    <property type="project" value="UniProtKB-KW"/>
</dbReference>
<dbReference type="Proteomes" id="UP000886876">
    <property type="component" value="Unassembled WGS sequence"/>
</dbReference>
<feature type="domain" description="O-antigen ligase-related" evidence="6">
    <location>
        <begin position="289"/>
        <end position="426"/>
    </location>
</feature>
<feature type="transmembrane region" description="Helical" evidence="5">
    <location>
        <begin position="363"/>
        <end position="387"/>
    </location>
</feature>
<sequence length="509" mass="57655">MLADSVLGRLYGYWLHSLIFRFLRAIYRPFKNAFPHSVIIRFLGRPSRVEKYYAASAVGRFIDWLWKWLLRILGAIVRFFARLAETSVIVRLVRGSYICRFDFLLPAFIFVMFCAPHNVWSNSYAVLAVFGLFGIYLLLAAVGKREAPSPRTLGLPFLLFVMACFISLIFTTDMADSIRILMFFIAAFMLLYMVSAELSTVGRLRSLMRWLYAAVMVTAAYAVVQRIMGVEVNASLTDLALNEGVPGRVYSTLDNSNNYAEFLVLFTPLCAAWAINLKDVRARFVFSCALALPMLALIMTYSRSGWLSFMLAVLVFVYYTDKRLIPVGFVACLLLIPFLPDSIVTRFLTIFNSADSSASYRIIVWRGVLLLLRDYGLTGIGLGPYTFDNIYPAFALTEKAALVAHSQMLYLDLLIELGTLGFVAFMWYMFRTMKDSAFAICRCRNRAPEVRGAVLAGLASCCGLAIFSFFEYIWFYPRILFGSFILLGIMLGAMRLSREDTEAIALERQ</sequence>
<dbReference type="GO" id="GO:0016020">
    <property type="term" value="C:membrane"/>
    <property type="evidence" value="ECO:0007669"/>
    <property type="project" value="UniProtKB-SubCell"/>
</dbReference>
<evidence type="ECO:0000259" key="6">
    <source>
        <dbReference type="Pfam" id="PF04932"/>
    </source>
</evidence>
<protein>
    <submittedName>
        <fullName evidence="7">O-antigen ligase family protein</fullName>
    </submittedName>
</protein>
<keyword evidence="2 5" id="KW-0812">Transmembrane</keyword>
<evidence type="ECO:0000313" key="7">
    <source>
        <dbReference type="EMBL" id="HIS96961.1"/>
    </source>
</evidence>
<dbReference type="InterPro" id="IPR007016">
    <property type="entry name" value="O-antigen_ligase-rel_domated"/>
</dbReference>
<evidence type="ECO:0000256" key="1">
    <source>
        <dbReference type="ARBA" id="ARBA00004141"/>
    </source>
</evidence>
<feature type="transmembrane region" description="Helical" evidence="5">
    <location>
        <begin position="289"/>
        <end position="319"/>
    </location>
</feature>
<proteinExistence type="predicted"/>
<comment type="subcellular location">
    <subcellularLocation>
        <location evidence="1">Membrane</location>
        <topology evidence="1">Multi-pass membrane protein</topology>
    </subcellularLocation>
</comment>
<dbReference type="AlphaFoldDB" id="A0A9D1G4H6"/>
<reference evidence="7" key="2">
    <citation type="journal article" date="2021" name="PeerJ">
        <title>Extensive microbial diversity within the chicken gut microbiome revealed by metagenomics and culture.</title>
        <authorList>
            <person name="Gilroy R."/>
            <person name="Ravi A."/>
            <person name="Getino M."/>
            <person name="Pursley I."/>
            <person name="Horton D.L."/>
            <person name="Alikhan N.F."/>
            <person name="Baker D."/>
            <person name="Gharbi K."/>
            <person name="Hall N."/>
            <person name="Watson M."/>
            <person name="Adriaenssens E.M."/>
            <person name="Foster-Nyarko E."/>
            <person name="Jarju S."/>
            <person name="Secka A."/>
            <person name="Antonio M."/>
            <person name="Oren A."/>
            <person name="Chaudhuri R.R."/>
            <person name="La Ragione R."/>
            <person name="Hildebrand F."/>
            <person name="Pallen M.J."/>
        </authorList>
    </citation>
    <scope>NUCLEOTIDE SEQUENCE</scope>
    <source>
        <strain evidence="7">ChiHecec3B27-6122</strain>
    </source>
</reference>
<organism evidence="7 8">
    <name type="scientific">Candidatus Scatomorpha pullistercoris</name>
    <dbReference type="NCBI Taxonomy" id="2840929"/>
    <lineage>
        <taxon>Bacteria</taxon>
        <taxon>Bacillati</taxon>
        <taxon>Bacillota</taxon>
        <taxon>Clostridia</taxon>
        <taxon>Eubacteriales</taxon>
        <taxon>Candidatus Scatomorpha</taxon>
    </lineage>
</organism>
<feature type="transmembrane region" description="Helical" evidence="5">
    <location>
        <begin position="407"/>
        <end position="430"/>
    </location>
</feature>
<dbReference type="PANTHER" id="PTHR37422">
    <property type="entry name" value="TEICHURONIC ACID BIOSYNTHESIS PROTEIN TUAE"/>
    <property type="match status" value="1"/>
</dbReference>
<comment type="caution">
    <text evidence="7">The sequence shown here is derived from an EMBL/GenBank/DDBJ whole genome shotgun (WGS) entry which is preliminary data.</text>
</comment>
<dbReference type="EMBL" id="DVJS01000072">
    <property type="protein sequence ID" value="HIS96961.1"/>
    <property type="molecule type" value="Genomic_DNA"/>
</dbReference>